<evidence type="ECO:0000256" key="5">
    <source>
        <dbReference type="ARBA" id="ARBA00023043"/>
    </source>
</evidence>
<evidence type="ECO:0000313" key="12">
    <source>
        <dbReference type="Proteomes" id="UP000222542"/>
    </source>
</evidence>
<reference evidence="11 12" key="1">
    <citation type="journal article" date="2014" name="Nat. Genet.">
        <title>Genome sequence of the hot pepper provides insights into the evolution of pungency in Capsicum species.</title>
        <authorList>
            <person name="Kim S."/>
            <person name="Park M."/>
            <person name="Yeom S.I."/>
            <person name="Kim Y.M."/>
            <person name="Lee J.M."/>
            <person name="Lee H.A."/>
            <person name="Seo E."/>
            <person name="Choi J."/>
            <person name="Cheong K."/>
            <person name="Kim K.T."/>
            <person name="Jung K."/>
            <person name="Lee G.W."/>
            <person name="Oh S.K."/>
            <person name="Bae C."/>
            <person name="Kim S.B."/>
            <person name="Lee H.Y."/>
            <person name="Kim S.Y."/>
            <person name="Kim M.S."/>
            <person name="Kang B.C."/>
            <person name="Jo Y.D."/>
            <person name="Yang H.B."/>
            <person name="Jeong H.J."/>
            <person name="Kang W.H."/>
            <person name="Kwon J.K."/>
            <person name="Shin C."/>
            <person name="Lim J.Y."/>
            <person name="Park J.H."/>
            <person name="Huh J.H."/>
            <person name="Kim J.S."/>
            <person name="Kim B.D."/>
            <person name="Cohen O."/>
            <person name="Paran I."/>
            <person name="Suh M.C."/>
            <person name="Lee S.B."/>
            <person name="Kim Y.K."/>
            <person name="Shin Y."/>
            <person name="Noh S.J."/>
            <person name="Park J."/>
            <person name="Seo Y.S."/>
            <person name="Kwon S.Y."/>
            <person name="Kim H.A."/>
            <person name="Park J.M."/>
            <person name="Kim H.J."/>
            <person name="Choi S.B."/>
            <person name="Bosland P.W."/>
            <person name="Reeves G."/>
            <person name="Jo S.H."/>
            <person name="Lee B.W."/>
            <person name="Cho H.T."/>
            <person name="Choi H.S."/>
            <person name="Lee M.S."/>
            <person name="Yu Y."/>
            <person name="Do Choi Y."/>
            <person name="Park B.S."/>
            <person name="van Deynze A."/>
            <person name="Ashrafi H."/>
            <person name="Hill T."/>
            <person name="Kim W.T."/>
            <person name="Pai H.S."/>
            <person name="Ahn H.K."/>
            <person name="Yeam I."/>
            <person name="Giovannoni J.J."/>
            <person name="Rose J.K."/>
            <person name="Sorensen I."/>
            <person name="Lee S.J."/>
            <person name="Kim R.W."/>
            <person name="Choi I.Y."/>
            <person name="Choi B.S."/>
            <person name="Lim J.S."/>
            <person name="Lee Y.H."/>
            <person name="Choi D."/>
        </authorList>
    </citation>
    <scope>NUCLEOTIDE SEQUENCE [LARGE SCALE GENOMIC DNA]</scope>
    <source>
        <strain evidence="12">cv. CM334</strain>
    </source>
</reference>
<proteinExistence type="predicted"/>
<evidence type="ECO:0000256" key="2">
    <source>
        <dbReference type="ARBA" id="ARBA00022692"/>
    </source>
</evidence>
<sequence>MDQRLFEAARTGNTEYLQNLLKDNPLLLDTVALAGGENPLHIACIVGHADFARDLIKLKREFAAELNQDGLSPLHIASANGNMDIVKLLLNLDHNLCQIKGREQTVPLHYAAIKGRVRVVTELIAASPDCITDCTARNETALHLAVTNYQFEAFGVLVEHLKKMKKEEVLNKKDDQGNTILHVAISKRQYEVVKFLLREQVIPRSAVEVNSSNKGGLTPLDILGIFQSEAGEREIEEILRESGAMKAKESQTTSQESAICVNEESRSRSPAKKLLDYFKYDTIKDSPGSVRNTLLVLVVLIATATYQAVLSPPGGVWQDDNSSTGKNNGTPHVAGESIMGYHNPKSYRIFLICNSVGFFTSLHMINFLTIGFPMRLELQISMTSLVFTYNTSMIAIAPRLSNLFIVVAVVMPCLAPIATVVLRNFFKAPKFKIPPLISRLV</sequence>
<dbReference type="SMART" id="SM00248">
    <property type="entry name" value="ANK"/>
    <property type="match status" value="5"/>
</dbReference>
<evidence type="ECO:0000256" key="9">
    <source>
        <dbReference type="SAM" id="Phobius"/>
    </source>
</evidence>
<dbReference type="AlphaFoldDB" id="A0A1U8F2P1"/>
<keyword evidence="12" id="KW-1185">Reference proteome</keyword>
<dbReference type="KEGG" id="cann:107852368"/>
<evidence type="ECO:0000313" key="11">
    <source>
        <dbReference type="EMBL" id="PHT95345.1"/>
    </source>
</evidence>
<evidence type="ECO:0000259" key="10">
    <source>
        <dbReference type="Pfam" id="PF13962"/>
    </source>
</evidence>
<comment type="caution">
    <text evidence="11">The sequence shown here is derived from an EMBL/GenBank/DDBJ whole genome shotgun (WGS) entry which is preliminary data.</text>
</comment>
<keyword evidence="5 7" id="KW-0040">ANK repeat</keyword>
<evidence type="ECO:0000256" key="3">
    <source>
        <dbReference type="ARBA" id="ARBA00022737"/>
    </source>
</evidence>
<feature type="transmembrane region" description="Helical" evidence="9">
    <location>
        <begin position="293"/>
        <end position="310"/>
    </location>
</feature>
<organism evidence="11 12">
    <name type="scientific">Capsicum annuum</name>
    <name type="common">Capsicum pepper</name>
    <dbReference type="NCBI Taxonomy" id="4072"/>
    <lineage>
        <taxon>Eukaryota</taxon>
        <taxon>Viridiplantae</taxon>
        <taxon>Streptophyta</taxon>
        <taxon>Embryophyta</taxon>
        <taxon>Tracheophyta</taxon>
        <taxon>Spermatophyta</taxon>
        <taxon>Magnoliopsida</taxon>
        <taxon>eudicotyledons</taxon>
        <taxon>Gunneridae</taxon>
        <taxon>Pentapetalae</taxon>
        <taxon>asterids</taxon>
        <taxon>lamiids</taxon>
        <taxon>Solanales</taxon>
        <taxon>Solanaceae</taxon>
        <taxon>Solanoideae</taxon>
        <taxon>Capsiceae</taxon>
        <taxon>Capsicum</taxon>
    </lineage>
</organism>
<feature type="repeat" description="ANK" evidence="7">
    <location>
        <begin position="69"/>
        <end position="91"/>
    </location>
</feature>
<accession>A0A1U8F2P1</accession>
<evidence type="ECO:0000256" key="4">
    <source>
        <dbReference type="ARBA" id="ARBA00022989"/>
    </source>
</evidence>
<gene>
    <name evidence="11" type="ORF">T459_03227</name>
</gene>
<keyword evidence="2 9" id="KW-0812">Transmembrane</keyword>
<keyword evidence="4 9" id="KW-1133">Transmembrane helix</keyword>
<feature type="repeat" description="ANK" evidence="7">
    <location>
        <begin position="176"/>
        <end position="198"/>
    </location>
</feature>
<dbReference type="Pfam" id="PF13962">
    <property type="entry name" value="PGG"/>
    <property type="match status" value="1"/>
</dbReference>
<dbReference type="EMBL" id="AYRZ02000001">
    <property type="protein sequence ID" value="PHT95345.1"/>
    <property type="molecule type" value="Genomic_DNA"/>
</dbReference>
<dbReference type="InterPro" id="IPR002110">
    <property type="entry name" value="Ankyrin_rpt"/>
</dbReference>
<feature type="domain" description="PGG" evidence="10">
    <location>
        <begin position="290"/>
        <end position="395"/>
    </location>
</feature>
<dbReference type="Proteomes" id="UP000222542">
    <property type="component" value="Unassembled WGS sequence"/>
</dbReference>
<dbReference type="InterPro" id="IPR026961">
    <property type="entry name" value="PGG_dom"/>
</dbReference>
<dbReference type="Pfam" id="PF12796">
    <property type="entry name" value="Ank_2"/>
    <property type="match status" value="2"/>
</dbReference>
<protein>
    <recommendedName>
        <fullName evidence="10">PGG domain-containing protein</fullName>
    </recommendedName>
</protein>
<dbReference type="PANTHER" id="PTHR24186:SF56">
    <property type="entry name" value="PGG DOMAIN-CONTAINING PROTEIN"/>
    <property type="match status" value="1"/>
</dbReference>
<dbReference type="GO" id="GO:0016020">
    <property type="term" value="C:membrane"/>
    <property type="evidence" value="ECO:0007669"/>
    <property type="project" value="UniProtKB-SubCell"/>
</dbReference>
<dbReference type="PANTHER" id="PTHR24186">
    <property type="entry name" value="PROTEIN PHOSPHATASE 1 REGULATORY SUBUNIT"/>
    <property type="match status" value="1"/>
</dbReference>
<dbReference type="OMA" id="ILLYQNW"/>
<dbReference type="PROSITE" id="PS50088">
    <property type="entry name" value="ANK_REPEAT"/>
    <property type="match status" value="2"/>
</dbReference>
<feature type="region of interest" description="Disordered" evidence="8">
    <location>
        <begin position="243"/>
        <end position="263"/>
    </location>
</feature>
<dbReference type="PROSITE" id="PS50297">
    <property type="entry name" value="ANK_REP_REGION"/>
    <property type="match status" value="2"/>
</dbReference>
<evidence type="ECO:0000256" key="8">
    <source>
        <dbReference type="SAM" id="MobiDB-lite"/>
    </source>
</evidence>
<reference evidence="11 12" key="2">
    <citation type="journal article" date="2017" name="Genome Biol.">
        <title>New reference genome sequences of hot pepper reveal the massive evolution of plant disease-resistance genes by retroduplication.</title>
        <authorList>
            <person name="Kim S."/>
            <person name="Park J."/>
            <person name="Yeom S.I."/>
            <person name="Kim Y.M."/>
            <person name="Seo E."/>
            <person name="Kim K.T."/>
            <person name="Kim M.S."/>
            <person name="Lee J.M."/>
            <person name="Cheong K."/>
            <person name="Shin H.S."/>
            <person name="Kim S.B."/>
            <person name="Han K."/>
            <person name="Lee J."/>
            <person name="Park M."/>
            <person name="Lee H.A."/>
            <person name="Lee H.Y."/>
            <person name="Lee Y."/>
            <person name="Oh S."/>
            <person name="Lee J.H."/>
            <person name="Choi E."/>
            <person name="Choi E."/>
            <person name="Lee S.E."/>
            <person name="Jeon J."/>
            <person name="Kim H."/>
            <person name="Choi G."/>
            <person name="Song H."/>
            <person name="Lee J."/>
            <person name="Lee S.C."/>
            <person name="Kwon J.K."/>
            <person name="Lee H.Y."/>
            <person name="Koo N."/>
            <person name="Hong Y."/>
            <person name="Kim R.W."/>
            <person name="Kang W.H."/>
            <person name="Huh J.H."/>
            <person name="Kang B.C."/>
            <person name="Yang T.J."/>
            <person name="Lee Y.H."/>
            <person name="Bennetzen J.L."/>
            <person name="Choi D."/>
        </authorList>
    </citation>
    <scope>NUCLEOTIDE SEQUENCE [LARGE SCALE GENOMIC DNA]</scope>
    <source>
        <strain evidence="12">cv. CM334</strain>
    </source>
</reference>
<dbReference type="Gramene" id="PHT95345">
    <property type="protein sequence ID" value="PHT95345"/>
    <property type="gene ID" value="T459_03227"/>
</dbReference>
<name>A0A1U8F2P1_CAPAN</name>
<evidence type="ECO:0000256" key="1">
    <source>
        <dbReference type="ARBA" id="ARBA00004141"/>
    </source>
</evidence>
<feature type="transmembrane region" description="Helical" evidence="9">
    <location>
        <begin position="349"/>
        <end position="368"/>
    </location>
</feature>
<keyword evidence="3" id="KW-0677">Repeat</keyword>
<comment type="subcellular location">
    <subcellularLocation>
        <location evidence="1">Membrane</location>
        <topology evidence="1">Multi-pass membrane protein</topology>
    </subcellularLocation>
</comment>
<feature type="transmembrane region" description="Helical" evidence="9">
    <location>
        <begin position="403"/>
        <end position="422"/>
    </location>
</feature>
<dbReference type="OrthoDB" id="674805at2759"/>
<dbReference type="InterPro" id="IPR036770">
    <property type="entry name" value="Ankyrin_rpt-contain_sf"/>
</dbReference>
<keyword evidence="6 9" id="KW-0472">Membrane</keyword>
<dbReference type="SUPFAM" id="SSF48403">
    <property type="entry name" value="Ankyrin repeat"/>
    <property type="match status" value="1"/>
</dbReference>
<evidence type="ECO:0000256" key="6">
    <source>
        <dbReference type="ARBA" id="ARBA00023136"/>
    </source>
</evidence>
<evidence type="ECO:0000256" key="7">
    <source>
        <dbReference type="PROSITE-ProRule" id="PRU00023"/>
    </source>
</evidence>
<dbReference type="Gene3D" id="1.25.40.20">
    <property type="entry name" value="Ankyrin repeat-containing domain"/>
    <property type="match status" value="2"/>
</dbReference>